<reference evidence="6 7" key="1">
    <citation type="submission" date="2023-03" db="EMBL/GenBank/DDBJ databases">
        <title>YIM 133296 draft genome.</title>
        <authorList>
            <person name="Xiong L."/>
        </authorList>
    </citation>
    <scope>NUCLEOTIDE SEQUENCE [LARGE SCALE GENOMIC DNA]</scope>
    <source>
        <strain evidence="6 7">YIM 133296</strain>
    </source>
</reference>
<dbReference type="Pfam" id="PF14833">
    <property type="entry name" value="NAD_binding_11"/>
    <property type="match status" value="1"/>
</dbReference>
<dbReference type="InterPro" id="IPR036291">
    <property type="entry name" value="NAD(P)-bd_dom_sf"/>
</dbReference>
<dbReference type="Pfam" id="PF03446">
    <property type="entry name" value="NAD_binding_2"/>
    <property type="match status" value="1"/>
</dbReference>
<dbReference type="InterPro" id="IPR013328">
    <property type="entry name" value="6PGD_dom2"/>
</dbReference>
<dbReference type="PIRSF" id="PIRSF000103">
    <property type="entry name" value="HIBADH"/>
    <property type="match status" value="1"/>
</dbReference>
<evidence type="ECO:0000256" key="3">
    <source>
        <dbReference type="ARBA" id="ARBA00023027"/>
    </source>
</evidence>
<comment type="similarity">
    <text evidence="1">Belongs to the HIBADH-related family.</text>
</comment>
<gene>
    <name evidence="6" type="ORF">P4R38_18875</name>
</gene>
<comment type="caution">
    <text evidence="6">The sequence shown here is derived from an EMBL/GenBank/DDBJ whole genome shotgun (WGS) entry which is preliminary data.</text>
</comment>
<dbReference type="InterPro" id="IPR008927">
    <property type="entry name" value="6-PGluconate_DH-like_C_sf"/>
</dbReference>
<evidence type="ECO:0000256" key="1">
    <source>
        <dbReference type="ARBA" id="ARBA00009080"/>
    </source>
</evidence>
<keyword evidence="7" id="KW-1185">Reference proteome</keyword>
<evidence type="ECO:0000259" key="5">
    <source>
        <dbReference type="Pfam" id="PF14833"/>
    </source>
</evidence>
<name>A0ABT6CBM9_9MICO</name>
<sequence length="286" mass="29209">MAETKQQVVAVLGTGTMGAGMARSAARAGHDVRVWNRTRSRAESLSSDGIDVAGSVADAVRGADVVVTMLFDTDAVLAVTDELVGAIEDDAVWVQSSTVGPDGMARIADAASTDRLLDAPMLGTKQPAEQGSLVALVSGPHALVTAATPTLDALTSKVVRAGDALGQASGLKLACNAWIASITAAAAQSVALAEGLGLDARTFLEALDGGASSAPYLQMKGKAMIEGAYEPSFALDGMLKDTGLIRDALAKVGLRTDVIDGQRAVFEQASKDGHGDQDMAAVRLAF</sequence>
<evidence type="ECO:0000259" key="4">
    <source>
        <dbReference type="Pfam" id="PF03446"/>
    </source>
</evidence>
<dbReference type="SUPFAM" id="SSF48179">
    <property type="entry name" value="6-phosphogluconate dehydrogenase C-terminal domain-like"/>
    <property type="match status" value="1"/>
</dbReference>
<evidence type="ECO:0000313" key="6">
    <source>
        <dbReference type="EMBL" id="MDF8266318.1"/>
    </source>
</evidence>
<feature type="domain" description="3-hydroxyisobutyrate dehydrogenase-like NAD-binding" evidence="5">
    <location>
        <begin position="166"/>
        <end position="282"/>
    </location>
</feature>
<dbReference type="InterPro" id="IPR006115">
    <property type="entry name" value="6PGDH_NADP-bd"/>
</dbReference>
<evidence type="ECO:0000313" key="7">
    <source>
        <dbReference type="Proteomes" id="UP001528912"/>
    </source>
</evidence>
<dbReference type="SUPFAM" id="SSF51735">
    <property type="entry name" value="NAD(P)-binding Rossmann-fold domains"/>
    <property type="match status" value="1"/>
</dbReference>
<keyword evidence="2" id="KW-0560">Oxidoreductase</keyword>
<organism evidence="6 7">
    <name type="scientific">Luteipulveratus flavus</name>
    <dbReference type="NCBI Taxonomy" id="3031728"/>
    <lineage>
        <taxon>Bacteria</taxon>
        <taxon>Bacillati</taxon>
        <taxon>Actinomycetota</taxon>
        <taxon>Actinomycetes</taxon>
        <taxon>Micrococcales</taxon>
        <taxon>Dermacoccaceae</taxon>
        <taxon>Luteipulveratus</taxon>
    </lineage>
</organism>
<dbReference type="InterPro" id="IPR015815">
    <property type="entry name" value="HIBADH-related"/>
</dbReference>
<evidence type="ECO:0000256" key="2">
    <source>
        <dbReference type="ARBA" id="ARBA00023002"/>
    </source>
</evidence>
<dbReference type="Proteomes" id="UP001528912">
    <property type="component" value="Unassembled WGS sequence"/>
</dbReference>
<dbReference type="Gene3D" id="3.40.50.720">
    <property type="entry name" value="NAD(P)-binding Rossmann-like Domain"/>
    <property type="match status" value="1"/>
</dbReference>
<dbReference type="PANTHER" id="PTHR43580:SF2">
    <property type="entry name" value="CYTOKINE-LIKE NUCLEAR FACTOR N-PAC"/>
    <property type="match status" value="1"/>
</dbReference>
<dbReference type="Gene3D" id="1.10.1040.10">
    <property type="entry name" value="N-(1-d-carboxylethyl)-l-norvaline Dehydrogenase, domain 2"/>
    <property type="match status" value="1"/>
</dbReference>
<feature type="domain" description="6-phosphogluconate dehydrogenase NADP-binding" evidence="4">
    <location>
        <begin position="9"/>
        <end position="159"/>
    </location>
</feature>
<protein>
    <submittedName>
        <fullName evidence="6">NAD(P)-dependent oxidoreductase</fullName>
    </submittedName>
</protein>
<dbReference type="InterPro" id="IPR051265">
    <property type="entry name" value="HIBADH-related_NP60_sf"/>
</dbReference>
<proteinExistence type="inferred from homology"/>
<dbReference type="InterPro" id="IPR029154">
    <property type="entry name" value="HIBADH-like_NADP-bd"/>
</dbReference>
<dbReference type="RefSeq" id="WP_277193507.1">
    <property type="nucleotide sequence ID" value="NZ_JAROAV010000053.1"/>
</dbReference>
<keyword evidence="3" id="KW-0520">NAD</keyword>
<dbReference type="EMBL" id="JAROAV010000053">
    <property type="protein sequence ID" value="MDF8266318.1"/>
    <property type="molecule type" value="Genomic_DNA"/>
</dbReference>
<accession>A0ABT6CBM9</accession>
<dbReference type="PANTHER" id="PTHR43580">
    <property type="entry name" value="OXIDOREDUCTASE GLYR1-RELATED"/>
    <property type="match status" value="1"/>
</dbReference>